<dbReference type="Proteomes" id="UP000585272">
    <property type="component" value="Unassembled WGS sequence"/>
</dbReference>
<evidence type="ECO:0008006" key="3">
    <source>
        <dbReference type="Google" id="ProtNLM"/>
    </source>
</evidence>
<keyword evidence="2" id="KW-1185">Reference proteome</keyword>
<reference evidence="1 2" key="1">
    <citation type="submission" date="2020-08" db="EMBL/GenBank/DDBJ databases">
        <title>Genomic Encyclopedia of Archaeal and Bacterial Type Strains, Phase II (KMG-II): from individual species to whole genera.</title>
        <authorList>
            <person name="Goeker M."/>
        </authorList>
    </citation>
    <scope>NUCLEOTIDE SEQUENCE [LARGE SCALE GENOMIC DNA]</scope>
    <source>
        <strain evidence="1 2">DSM 23288</strain>
    </source>
</reference>
<accession>A0A840IGI9</accession>
<gene>
    <name evidence="1" type="ORF">BDZ31_003050</name>
</gene>
<name>A0A840IGI9_9ACTN</name>
<protein>
    <recommendedName>
        <fullName evidence="3">Tetratricopeptide repeat protein</fullName>
    </recommendedName>
</protein>
<evidence type="ECO:0000313" key="2">
    <source>
        <dbReference type="Proteomes" id="UP000585272"/>
    </source>
</evidence>
<proteinExistence type="predicted"/>
<comment type="caution">
    <text evidence="1">The sequence shown here is derived from an EMBL/GenBank/DDBJ whole genome shotgun (WGS) entry which is preliminary data.</text>
</comment>
<dbReference type="RefSeq" id="WP_183343184.1">
    <property type="nucleotide sequence ID" value="NZ_JACHNU010000004.1"/>
</dbReference>
<sequence>MSDVLVSALALAAEPGTLPAPAVLEHDLRKLSALSNERGFKRILVTVDDSDALLEDCGTFERLVTLLDSVGGWTLAVAATYQGAEHLAEAISPALRRFERVSLRPFWSPDRIYHCLAAPLDSDVADRLVRRGDHSFLFDVLRLTGGNPFEIALVGRHLWFACQLGEQEHYVLTPAVLERVLEELALYTGASQELIAGAKAVTDLSPERIGPALKLVALSELTTRQIAIARLLGLPNDDDRIARRLLTADLDDEQEKVIAELEALETDGVVTLCDDGRFTVQGGPAAALALKYQARIFAGDQASDVSFEIPFLACVGEPLVKDCATRVSERIGEATRLGHFFSIASRAYAPGARMRHSLNAVPFAGLEVDVMPFGDEEFDLMAAVIRGTEDLAIALVNFSVGSDGEELSRGEIWVLPSAEWTAHQINEIVSEEVDDWMPIVVAAEMTWSGSHVVVLRNDDARKALTQLIPAAAFNAMHAEFRDWDGGDPEAALALATRTVAALRGARVQDTWDLSIALSHLGFVRSLFEDRLSEARDALIEALERGPADGWPTQWNLANVSARAGDSGHAIDVLDRLRPQTVNAPPDASVTFFVPGRLARDTMVSITEQNALAMLDLQRLVIGFVENPDRLPDLERALVDAINPETAEWVARLIAHRQAQ</sequence>
<evidence type="ECO:0000313" key="1">
    <source>
        <dbReference type="EMBL" id="MBB4663455.1"/>
    </source>
</evidence>
<organism evidence="1 2">
    <name type="scientific">Conexibacter arvalis</name>
    <dbReference type="NCBI Taxonomy" id="912552"/>
    <lineage>
        <taxon>Bacteria</taxon>
        <taxon>Bacillati</taxon>
        <taxon>Actinomycetota</taxon>
        <taxon>Thermoleophilia</taxon>
        <taxon>Solirubrobacterales</taxon>
        <taxon>Conexibacteraceae</taxon>
        <taxon>Conexibacter</taxon>
    </lineage>
</organism>
<dbReference type="EMBL" id="JACHNU010000004">
    <property type="protein sequence ID" value="MBB4663455.1"/>
    <property type="molecule type" value="Genomic_DNA"/>
</dbReference>
<dbReference type="AlphaFoldDB" id="A0A840IGI9"/>